<evidence type="ECO:0008006" key="4">
    <source>
        <dbReference type="Google" id="ProtNLM"/>
    </source>
</evidence>
<dbReference type="EMBL" id="FMYV01000006">
    <property type="protein sequence ID" value="SDC68209.1"/>
    <property type="molecule type" value="Genomic_DNA"/>
</dbReference>
<dbReference type="RefSeq" id="WP_091404501.1">
    <property type="nucleotide sequence ID" value="NZ_FMYV01000006.1"/>
</dbReference>
<accession>A0A1G6NKG3</accession>
<protein>
    <recommendedName>
        <fullName evidence="4">Prepilin-type N-terminal cleavage/methylation domain-containing protein</fullName>
    </recommendedName>
</protein>
<name>A0A1G6NKG3_9BACT</name>
<keyword evidence="1" id="KW-0812">Transmembrane</keyword>
<dbReference type="STRING" id="28234.SAMN04488588_1566"/>
<sequence length="142" mass="16543">MNKFKGKSGFLLLESVLELFLISIMTITVLATFARTLFILKNSLTEMRDLNLSQNAFISIYTLAKDEIKTTNNFSNNYIYNYKPNGTYVGLDYSPFLKKVTRKTRTGATLITNNIDFFEYKDNYLTIELEGYSYKIYIKQEE</sequence>
<keyword evidence="1" id="KW-1133">Transmembrane helix</keyword>
<organism evidence="2 3">
    <name type="scientific">Geotoga petraea</name>
    <dbReference type="NCBI Taxonomy" id="28234"/>
    <lineage>
        <taxon>Bacteria</taxon>
        <taxon>Thermotogati</taxon>
        <taxon>Thermotogota</taxon>
        <taxon>Thermotogae</taxon>
        <taxon>Petrotogales</taxon>
        <taxon>Petrotogaceae</taxon>
        <taxon>Geotoga</taxon>
    </lineage>
</organism>
<dbReference type="AlphaFoldDB" id="A0A1G6NKG3"/>
<gene>
    <name evidence="2" type="ORF">SAMN04488588_1566</name>
</gene>
<evidence type="ECO:0000256" key="1">
    <source>
        <dbReference type="SAM" id="Phobius"/>
    </source>
</evidence>
<feature type="transmembrane region" description="Helical" evidence="1">
    <location>
        <begin position="20"/>
        <end position="40"/>
    </location>
</feature>
<evidence type="ECO:0000313" key="3">
    <source>
        <dbReference type="Proteomes" id="UP000199322"/>
    </source>
</evidence>
<proteinExistence type="predicted"/>
<dbReference type="Proteomes" id="UP000199322">
    <property type="component" value="Unassembled WGS sequence"/>
</dbReference>
<keyword evidence="3" id="KW-1185">Reference proteome</keyword>
<keyword evidence="1" id="KW-0472">Membrane</keyword>
<reference evidence="2 3" key="1">
    <citation type="submission" date="2016-10" db="EMBL/GenBank/DDBJ databases">
        <authorList>
            <person name="de Groot N.N."/>
        </authorList>
    </citation>
    <scope>NUCLEOTIDE SEQUENCE [LARGE SCALE GENOMIC DNA]</scope>
    <source>
        <strain evidence="2 3">WG14</strain>
    </source>
</reference>
<evidence type="ECO:0000313" key="2">
    <source>
        <dbReference type="EMBL" id="SDC68209.1"/>
    </source>
</evidence>